<dbReference type="InterPro" id="IPR006612">
    <property type="entry name" value="THAP_Znf"/>
</dbReference>
<dbReference type="InterPro" id="IPR027806">
    <property type="entry name" value="HARBI1_dom"/>
</dbReference>
<comment type="cofactor">
    <cofactor evidence="1">
        <name>a divalent metal cation</name>
        <dbReference type="ChEBI" id="CHEBI:60240"/>
    </cofactor>
</comment>
<dbReference type="PANTHER" id="PTHR23080">
    <property type="entry name" value="THAP DOMAIN PROTEIN"/>
    <property type="match status" value="1"/>
</dbReference>
<organism evidence="6 7">
    <name type="scientific">Paramuricea clavata</name>
    <name type="common">Red gorgonian</name>
    <name type="synonym">Violescent sea-whip</name>
    <dbReference type="NCBI Taxonomy" id="317549"/>
    <lineage>
        <taxon>Eukaryota</taxon>
        <taxon>Metazoa</taxon>
        <taxon>Cnidaria</taxon>
        <taxon>Anthozoa</taxon>
        <taxon>Octocorallia</taxon>
        <taxon>Malacalcyonacea</taxon>
        <taxon>Plexauridae</taxon>
        <taxon>Paramuricea</taxon>
    </lineage>
</organism>
<evidence type="ECO:0000256" key="4">
    <source>
        <dbReference type="ARBA" id="ARBA00022833"/>
    </source>
</evidence>
<accession>A0A7D9IHR4</accession>
<protein>
    <submittedName>
        <fullName evidence="6">Uncharacterized protein LOC110239202</fullName>
    </submittedName>
</protein>
<dbReference type="GO" id="GO:0003677">
    <property type="term" value="F:DNA binding"/>
    <property type="evidence" value="ECO:0007669"/>
    <property type="project" value="UniProtKB-UniRule"/>
</dbReference>
<gene>
    <name evidence="6" type="ORF">PACLA_8A013621</name>
</gene>
<evidence type="ECO:0000256" key="2">
    <source>
        <dbReference type="ARBA" id="ARBA00022723"/>
    </source>
</evidence>
<evidence type="ECO:0000256" key="1">
    <source>
        <dbReference type="ARBA" id="ARBA00001968"/>
    </source>
</evidence>
<dbReference type="SUPFAM" id="SSF57716">
    <property type="entry name" value="Glucocorticoid receptor-like (DNA-binding domain)"/>
    <property type="match status" value="1"/>
</dbReference>
<evidence type="ECO:0000256" key="3">
    <source>
        <dbReference type="ARBA" id="ARBA00022771"/>
    </source>
</evidence>
<comment type="caution">
    <text evidence="6">The sequence shown here is derived from an EMBL/GenBank/DDBJ whole genome shotgun (WGS) entry which is preliminary data.</text>
</comment>
<evidence type="ECO:0000313" key="7">
    <source>
        <dbReference type="Proteomes" id="UP001152795"/>
    </source>
</evidence>
<evidence type="ECO:0000313" key="6">
    <source>
        <dbReference type="EMBL" id="CAB4007259.1"/>
    </source>
</evidence>
<dbReference type="Proteomes" id="UP001152795">
    <property type="component" value="Unassembled WGS sequence"/>
</dbReference>
<keyword evidence="4" id="KW-0862">Zinc</keyword>
<dbReference type="Pfam" id="PF13359">
    <property type="entry name" value="DDE_Tnp_4"/>
    <property type="match status" value="1"/>
</dbReference>
<name>A0A7D9IHR4_PARCT</name>
<keyword evidence="3" id="KW-0863">Zinc-finger</keyword>
<keyword evidence="5" id="KW-0238">DNA-binding</keyword>
<keyword evidence="2" id="KW-0479">Metal-binding</keyword>
<dbReference type="Pfam" id="PF05485">
    <property type="entry name" value="THAP"/>
    <property type="match status" value="1"/>
</dbReference>
<evidence type="ECO:0000256" key="5">
    <source>
        <dbReference type="ARBA" id="ARBA00023125"/>
    </source>
</evidence>
<dbReference type="EMBL" id="CACRXK020005743">
    <property type="protein sequence ID" value="CAB4007259.1"/>
    <property type="molecule type" value="Genomic_DNA"/>
</dbReference>
<sequence>MVATKRCAWGTCKNDSRYPHLMVKNKNGHPVYFYRFPAPKRSPKKRSRWITACHRGDNFICSKDSYICSLHFVGQNGPTAENPYPISATASEQQVKRLERKRKPSARKNLEPTKKRRNMFEKDVAHSMLNLSNPIRLQTSHSTTSEHPKPVEDSVDALSIAEVLATLADKVNSNHNPRKPKIDSSEQTLNTDVDGYFPETSPTKDKIVNSDDCESSTKENATQTSISANDIVSYTTQMLQNPKMLHRILFMIVQRLSGFYIWYIEKKSQEFDYVERVQKNKKEFGEIDQEIHQSRQASEIPTANTSQETHSKCWCHNPCYVILTLFLMLILAISDKEIVQKSGFLDYLEEGDIVMADKGFNIQDLLAIQGVRLVAPPIMRKDNVSACASTLTRRIATKRLHIERMIRKLKSFAILRKCLPLTFKGYISSIVKVVSSLVNLQPPIIKT</sequence>
<dbReference type="OrthoDB" id="5985787at2759"/>
<dbReference type="GO" id="GO:0008270">
    <property type="term" value="F:zinc ion binding"/>
    <property type="evidence" value="ECO:0007669"/>
    <property type="project" value="UniProtKB-KW"/>
</dbReference>
<proteinExistence type="predicted"/>
<dbReference type="PROSITE" id="PS50950">
    <property type="entry name" value="ZF_THAP"/>
    <property type="match status" value="1"/>
</dbReference>
<keyword evidence="7" id="KW-1185">Reference proteome</keyword>
<dbReference type="AlphaFoldDB" id="A0A7D9IHR4"/>
<reference evidence="6" key="1">
    <citation type="submission" date="2020-04" db="EMBL/GenBank/DDBJ databases">
        <authorList>
            <person name="Alioto T."/>
            <person name="Alioto T."/>
            <person name="Gomez Garrido J."/>
        </authorList>
    </citation>
    <scope>NUCLEOTIDE SEQUENCE</scope>
    <source>
        <strain evidence="6">A484AB</strain>
    </source>
</reference>